<evidence type="ECO:0000256" key="1">
    <source>
        <dbReference type="ARBA" id="ARBA00022729"/>
    </source>
</evidence>
<dbReference type="InterPro" id="IPR036179">
    <property type="entry name" value="Ig-like_dom_sf"/>
</dbReference>
<dbReference type="PANTHER" id="PTHR16423:SF6">
    <property type="entry name" value="TRIGGERING RECEPTOR EXPRESSED ON MYELOID CELLS 2-RELATED"/>
    <property type="match status" value="1"/>
</dbReference>
<dbReference type="OrthoDB" id="9805957at2759"/>
<dbReference type="AlphaFoldDB" id="A0A8C5LIM9"/>
<keyword evidence="6" id="KW-1185">Reference proteome</keyword>
<keyword evidence="4" id="KW-1133">Transmembrane helix</keyword>
<protein>
    <submittedName>
        <fullName evidence="5">Uncharacterized protein</fullName>
    </submittedName>
</protein>
<dbReference type="InterPro" id="IPR013783">
    <property type="entry name" value="Ig-like_fold"/>
</dbReference>
<evidence type="ECO:0000256" key="2">
    <source>
        <dbReference type="ARBA" id="ARBA00023157"/>
    </source>
</evidence>
<name>A0A8C5LIM9_9ANUR</name>
<feature type="transmembrane region" description="Helical" evidence="4">
    <location>
        <begin position="212"/>
        <end position="236"/>
    </location>
</feature>
<dbReference type="GO" id="GO:0009986">
    <property type="term" value="C:cell surface"/>
    <property type="evidence" value="ECO:0007669"/>
    <property type="project" value="TreeGrafter"/>
</dbReference>
<evidence type="ECO:0000256" key="4">
    <source>
        <dbReference type="SAM" id="Phobius"/>
    </source>
</evidence>
<organism evidence="5 6">
    <name type="scientific">Leptobrachium leishanense</name>
    <name type="common">Leishan spiny toad</name>
    <dbReference type="NCBI Taxonomy" id="445787"/>
    <lineage>
        <taxon>Eukaryota</taxon>
        <taxon>Metazoa</taxon>
        <taxon>Chordata</taxon>
        <taxon>Craniata</taxon>
        <taxon>Vertebrata</taxon>
        <taxon>Euteleostomi</taxon>
        <taxon>Amphibia</taxon>
        <taxon>Batrachia</taxon>
        <taxon>Anura</taxon>
        <taxon>Pelobatoidea</taxon>
        <taxon>Megophryidae</taxon>
        <taxon>Leptobrachium</taxon>
    </lineage>
</organism>
<keyword evidence="4" id="KW-0812">Transmembrane</keyword>
<proteinExistence type="predicted"/>
<dbReference type="InterPro" id="IPR052314">
    <property type="entry name" value="Immune_rcpt_domain"/>
</dbReference>
<evidence type="ECO:0000256" key="3">
    <source>
        <dbReference type="ARBA" id="ARBA00023319"/>
    </source>
</evidence>
<dbReference type="GO" id="GO:0038023">
    <property type="term" value="F:signaling receptor activity"/>
    <property type="evidence" value="ECO:0007669"/>
    <property type="project" value="TreeGrafter"/>
</dbReference>
<dbReference type="Gene3D" id="2.60.40.10">
    <property type="entry name" value="Immunoglobulins"/>
    <property type="match status" value="1"/>
</dbReference>
<dbReference type="SUPFAM" id="SSF48726">
    <property type="entry name" value="Immunoglobulin"/>
    <property type="match status" value="1"/>
</dbReference>
<reference evidence="5" key="2">
    <citation type="submission" date="2025-09" db="UniProtKB">
        <authorList>
            <consortium name="Ensembl"/>
        </authorList>
    </citation>
    <scope>IDENTIFICATION</scope>
</reference>
<evidence type="ECO:0000313" key="6">
    <source>
        <dbReference type="Proteomes" id="UP000694569"/>
    </source>
</evidence>
<sequence>MSYDCVTFILCLSNSHHFPIFWTYASCFPFQTSLFSGTRRPKELSLLLPSYCTTMITYQIILLVGLLGLCFTSNLTIIAGHLGDTLIIDCPYHHRNDRWGKKLWCKEAEDGRCRDVLYTKGFWHSFKKNTNNSTYIYDDIRAGIVTVNITLLEKELAGTYQCQSLSLFEKEVNVLRRVLVKVLMDPELKDLSDLDKVNYSISRLPGTSQIPLMWVIVGSSLLAFKLVMMGLICNWLKNRNNPRVLSDATLTTNPELFTPEERRDENVGYETFYVCTDEIHSNTPLYSNYVHINQHLNNAYWER</sequence>
<reference evidence="5" key="1">
    <citation type="submission" date="2025-08" db="UniProtKB">
        <authorList>
            <consortium name="Ensembl"/>
        </authorList>
    </citation>
    <scope>IDENTIFICATION</scope>
</reference>
<keyword evidence="1" id="KW-0732">Signal</keyword>
<dbReference type="Proteomes" id="UP000694569">
    <property type="component" value="Unplaced"/>
</dbReference>
<dbReference type="Ensembl" id="ENSLLET00000000937.1">
    <property type="protein sequence ID" value="ENSLLEP00000000904.1"/>
    <property type="gene ID" value="ENSLLEG00000000589.1"/>
</dbReference>
<keyword evidence="3" id="KW-0393">Immunoglobulin domain</keyword>
<keyword evidence="4" id="KW-0472">Membrane</keyword>
<accession>A0A8C5LIM9</accession>
<dbReference type="PANTHER" id="PTHR16423">
    <property type="entry name" value="TREM-LIKE TRANSCRIPT PROTEIN"/>
    <property type="match status" value="1"/>
</dbReference>
<evidence type="ECO:0000313" key="5">
    <source>
        <dbReference type="Ensembl" id="ENSLLEP00000000904.1"/>
    </source>
</evidence>
<keyword evidence="2" id="KW-1015">Disulfide bond</keyword>